<dbReference type="InterPro" id="IPR000835">
    <property type="entry name" value="HTH_MarR-typ"/>
</dbReference>
<feature type="domain" description="HTH marR-type" evidence="2">
    <location>
        <begin position="4"/>
        <end position="138"/>
    </location>
</feature>
<keyword evidence="4" id="KW-1185">Reference proteome</keyword>
<dbReference type="InterPro" id="IPR039422">
    <property type="entry name" value="MarR/SlyA-like"/>
</dbReference>
<dbReference type="Gene3D" id="1.10.10.10">
    <property type="entry name" value="Winged helix-like DNA-binding domain superfamily/Winged helix DNA-binding domain"/>
    <property type="match status" value="1"/>
</dbReference>
<dbReference type="PANTHER" id="PTHR33164">
    <property type="entry name" value="TRANSCRIPTIONAL REGULATOR, MARR FAMILY"/>
    <property type="match status" value="1"/>
</dbReference>
<evidence type="ECO:0000313" key="4">
    <source>
        <dbReference type="Proteomes" id="UP001164761"/>
    </source>
</evidence>
<evidence type="ECO:0000313" key="3">
    <source>
        <dbReference type="EMBL" id="WAH41790.1"/>
    </source>
</evidence>
<dbReference type="InterPro" id="IPR036390">
    <property type="entry name" value="WH_DNA-bd_sf"/>
</dbReference>
<dbReference type="PANTHER" id="PTHR33164:SF43">
    <property type="entry name" value="HTH-TYPE TRANSCRIPTIONAL REPRESSOR YETL"/>
    <property type="match status" value="1"/>
</dbReference>
<organism evidence="3 4">
    <name type="scientific">Alicyclobacillus fastidiosus</name>
    <dbReference type="NCBI Taxonomy" id="392011"/>
    <lineage>
        <taxon>Bacteria</taxon>
        <taxon>Bacillati</taxon>
        <taxon>Bacillota</taxon>
        <taxon>Bacilli</taxon>
        <taxon>Bacillales</taxon>
        <taxon>Alicyclobacillaceae</taxon>
        <taxon>Alicyclobacillus</taxon>
    </lineage>
</organism>
<gene>
    <name evidence="3" type="ORF">NZD89_26900</name>
</gene>
<dbReference type="EMBL" id="CP104067">
    <property type="protein sequence ID" value="WAH41790.1"/>
    <property type="molecule type" value="Genomic_DNA"/>
</dbReference>
<reference evidence="3" key="1">
    <citation type="submission" date="2022-08" db="EMBL/GenBank/DDBJ databases">
        <title>Alicyclobacillus fastidiosus DSM 17978, complete genome.</title>
        <authorList>
            <person name="Wang Q."/>
            <person name="Cai R."/>
            <person name="Wang Z."/>
        </authorList>
    </citation>
    <scope>NUCLEOTIDE SEQUENCE</scope>
    <source>
        <strain evidence="3">DSM 17978</strain>
    </source>
</reference>
<dbReference type="InterPro" id="IPR036388">
    <property type="entry name" value="WH-like_DNA-bd_sf"/>
</dbReference>
<proteinExistence type="predicted"/>
<dbReference type="SUPFAM" id="SSF46785">
    <property type="entry name" value="Winged helix' DNA-binding domain"/>
    <property type="match status" value="1"/>
</dbReference>
<name>A0ABY6ZFU3_9BACL</name>
<evidence type="ECO:0000259" key="2">
    <source>
        <dbReference type="PROSITE" id="PS50995"/>
    </source>
</evidence>
<dbReference type="PRINTS" id="PR00598">
    <property type="entry name" value="HTHMARR"/>
</dbReference>
<dbReference type="Proteomes" id="UP001164761">
    <property type="component" value="Chromosome"/>
</dbReference>
<evidence type="ECO:0000256" key="1">
    <source>
        <dbReference type="ARBA" id="ARBA00023125"/>
    </source>
</evidence>
<protein>
    <submittedName>
        <fullName evidence="3">MarR family transcriptional regulator</fullName>
    </submittedName>
</protein>
<accession>A0ABY6ZFU3</accession>
<keyword evidence="1" id="KW-0238">DNA-binding</keyword>
<dbReference type="PROSITE" id="PS50995">
    <property type="entry name" value="HTH_MARR_2"/>
    <property type="match status" value="1"/>
</dbReference>
<dbReference type="RefSeq" id="WP_268005697.1">
    <property type="nucleotide sequence ID" value="NZ_BSUT01000001.1"/>
</dbReference>
<dbReference type="SMART" id="SM00347">
    <property type="entry name" value="HTH_MARR"/>
    <property type="match status" value="1"/>
</dbReference>
<dbReference type="Pfam" id="PF01047">
    <property type="entry name" value="MarR"/>
    <property type="match status" value="1"/>
</dbReference>
<sequence length="152" mass="17090">MYQTEDLYELSHRLGKHLSTIEQNSVQRISEMVTPSEFKVLEILVATGATMLSSLADLLGLTPASLTYIADKLTTRGLVNRKYDEVDRRVVRLEITELGGHLVADVQNERNVHIHRLFGTLSNSEVMSLVDICNKLLDSIETRPIRLGSQNI</sequence>